<dbReference type="GO" id="GO:0032956">
    <property type="term" value="P:regulation of actin cytoskeleton organization"/>
    <property type="evidence" value="ECO:0007669"/>
    <property type="project" value="TreeGrafter"/>
</dbReference>
<dbReference type="PANTHER" id="PTHR14130">
    <property type="entry name" value="3BP-1 RELATED RHOGAP"/>
    <property type="match status" value="1"/>
</dbReference>
<organism evidence="3 4">
    <name type="scientific">Gambusia affinis</name>
    <name type="common">Western mosquitofish</name>
    <name type="synonym">Heterandria affinis</name>
    <dbReference type="NCBI Taxonomy" id="33528"/>
    <lineage>
        <taxon>Eukaryota</taxon>
        <taxon>Metazoa</taxon>
        <taxon>Chordata</taxon>
        <taxon>Craniata</taxon>
        <taxon>Vertebrata</taxon>
        <taxon>Euteleostomi</taxon>
        <taxon>Actinopterygii</taxon>
        <taxon>Neopterygii</taxon>
        <taxon>Teleostei</taxon>
        <taxon>Neoteleostei</taxon>
        <taxon>Acanthomorphata</taxon>
        <taxon>Ovalentaria</taxon>
        <taxon>Atherinomorphae</taxon>
        <taxon>Cyprinodontiformes</taxon>
        <taxon>Poeciliidae</taxon>
        <taxon>Poeciliinae</taxon>
        <taxon>Gambusia</taxon>
    </lineage>
</organism>
<feature type="non-terminal residue" evidence="3">
    <location>
        <position position="150"/>
    </location>
</feature>
<keyword evidence="1" id="KW-0343">GTPase activation</keyword>
<protein>
    <recommendedName>
        <fullName evidence="2">BAR domain-containing protein</fullName>
    </recommendedName>
</protein>
<dbReference type="GO" id="GO:0035020">
    <property type="term" value="P:regulation of Rac protein signal transduction"/>
    <property type="evidence" value="ECO:0007669"/>
    <property type="project" value="TreeGrafter"/>
</dbReference>
<dbReference type="AlphaFoldDB" id="A0A315UZR0"/>
<dbReference type="EMBL" id="NHOQ01002507">
    <property type="protein sequence ID" value="PWA16157.1"/>
    <property type="molecule type" value="Genomic_DNA"/>
</dbReference>
<dbReference type="Gene3D" id="1.20.1270.60">
    <property type="entry name" value="Arfaptin homology (AH) domain/BAR domain"/>
    <property type="match status" value="1"/>
</dbReference>
<gene>
    <name evidence="3" type="ORF">CCH79_00019437</name>
</gene>
<dbReference type="GO" id="GO:0005096">
    <property type="term" value="F:GTPase activator activity"/>
    <property type="evidence" value="ECO:0007669"/>
    <property type="project" value="UniProtKB-KW"/>
</dbReference>
<dbReference type="PANTHER" id="PTHR14130:SF3">
    <property type="entry name" value="RHO GTPASE-ACTIVATING PROTEIN 17"/>
    <property type="match status" value="1"/>
</dbReference>
<dbReference type="InterPro" id="IPR027267">
    <property type="entry name" value="AH/BAR_dom_sf"/>
</dbReference>
<dbReference type="STRING" id="33528.ENSGAFP00000003593"/>
<dbReference type="InterPro" id="IPR004148">
    <property type="entry name" value="BAR_dom"/>
</dbReference>
<evidence type="ECO:0000259" key="2">
    <source>
        <dbReference type="Pfam" id="PF03114"/>
    </source>
</evidence>
<accession>A0A315UZR0</accession>
<dbReference type="GO" id="GO:0005829">
    <property type="term" value="C:cytosol"/>
    <property type="evidence" value="ECO:0007669"/>
    <property type="project" value="TreeGrafter"/>
</dbReference>
<evidence type="ECO:0000256" key="1">
    <source>
        <dbReference type="ARBA" id="ARBA00022468"/>
    </source>
</evidence>
<keyword evidence="4" id="KW-1185">Reference proteome</keyword>
<name>A0A315UZR0_GAMAF</name>
<dbReference type="Pfam" id="PF03114">
    <property type="entry name" value="BAR"/>
    <property type="match status" value="1"/>
</dbReference>
<sequence length="150" mass="16727">MMEVCGEVENRLATELMQHELQMEKEVLDPLSQLAEVEIPNILKQRKQLAKLVLDYDSARARSVCVCLVLDVSRPSSVFLTFAFHCCSGLRWLQATKSIISGTNTQALTAKADLLKEEVDEAMNKVELCKVTHGNALLSLCSFIVTSQKK</sequence>
<dbReference type="SUPFAM" id="SSF103657">
    <property type="entry name" value="BAR/IMD domain-like"/>
    <property type="match status" value="1"/>
</dbReference>
<reference evidence="3 4" key="1">
    <citation type="journal article" date="2018" name="G3 (Bethesda)">
        <title>A High-Quality Reference Genome for the Invasive Mosquitofish Gambusia affinis Using a Chicago Library.</title>
        <authorList>
            <person name="Hoffberg S.L."/>
            <person name="Troendle N.J."/>
            <person name="Glenn T.C."/>
            <person name="Mahmud O."/>
            <person name="Louha S."/>
            <person name="Chalopin D."/>
            <person name="Bennetzen J.L."/>
            <person name="Mauricio R."/>
        </authorList>
    </citation>
    <scope>NUCLEOTIDE SEQUENCE [LARGE SCALE GENOMIC DNA]</scope>
    <source>
        <strain evidence="3">NE01/NJP1002.9</strain>
        <tissue evidence="3">Muscle</tissue>
    </source>
</reference>
<dbReference type="InterPro" id="IPR047165">
    <property type="entry name" value="RHG17/44/SH3BP1-like"/>
</dbReference>
<comment type="caution">
    <text evidence="3">The sequence shown here is derived from an EMBL/GenBank/DDBJ whole genome shotgun (WGS) entry which is preliminary data.</text>
</comment>
<dbReference type="Proteomes" id="UP000250572">
    <property type="component" value="Unassembled WGS sequence"/>
</dbReference>
<feature type="domain" description="BAR" evidence="2">
    <location>
        <begin position="1"/>
        <end position="129"/>
    </location>
</feature>
<proteinExistence type="predicted"/>
<evidence type="ECO:0000313" key="3">
    <source>
        <dbReference type="EMBL" id="PWA16157.1"/>
    </source>
</evidence>
<evidence type="ECO:0000313" key="4">
    <source>
        <dbReference type="Proteomes" id="UP000250572"/>
    </source>
</evidence>